<dbReference type="SUPFAM" id="SSF54637">
    <property type="entry name" value="Thioesterase/thiol ester dehydrase-isomerase"/>
    <property type="match status" value="1"/>
</dbReference>
<dbReference type="GO" id="GO:0016787">
    <property type="term" value="F:hydrolase activity"/>
    <property type="evidence" value="ECO:0007669"/>
    <property type="project" value="UniProtKB-KW"/>
</dbReference>
<dbReference type="InterPro" id="IPR006683">
    <property type="entry name" value="Thioestr_dom"/>
</dbReference>
<dbReference type="CDD" id="cd00586">
    <property type="entry name" value="4HBT"/>
    <property type="match status" value="1"/>
</dbReference>
<dbReference type="PANTHER" id="PTHR31793">
    <property type="entry name" value="4-HYDROXYBENZOYL-COA THIOESTERASE FAMILY MEMBER"/>
    <property type="match status" value="1"/>
</dbReference>
<evidence type="ECO:0000256" key="2">
    <source>
        <dbReference type="ARBA" id="ARBA00022801"/>
    </source>
</evidence>
<proteinExistence type="inferred from homology"/>
<gene>
    <name evidence="5" type="ORF">JOF36_006823</name>
</gene>
<evidence type="ECO:0000256" key="1">
    <source>
        <dbReference type="ARBA" id="ARBA00005953"/>
    </source>
</evidence>
<evidence type="ECO:0000313" key="6">
    <source>
        <dbReference type="Proteomes" id="UP001519295"/>
    </source>
</evidence>
<evidence type="ECO:0000313" key="5">
    <source>
        <dbReference type="EMBL" id="MBP2371127.1"/>
    </source>
</evidence>
<accession>A0ABS4W4H6</accession>
<name>A0ABS4W4H6_9PSEU</name>
<keyword evidence="2 5" id="KW-0378">Hydrolase</keyword>
<dbReference type="Proteomes" id="UP001519295">
    <property type="component" value="Unassembled WGS sequence"/>
</dbReference>
<feature type="region of interest" description="Disordered" evidence="3">
    <location>
        <begin position="136"/>
        <end position="160"/>
    </location>
</feature>
<dbReference type="InterPro" id="IPR029069">
    <property type="entry name" value="HotDog_dom_sf"/>
</dbReference>
<dbReference type="Pfam" id="PF03061">
    <property type="entry name" value="4HBT"/>
    <property type="match status" value="1"/>
</dbReference>
<feature type="domain" description="Thioesterase" evidence="4">
    <location>
        <begin position="18"/>
        <end position="99"/>
    </location>
</feature>
<sequence length="160" mass="17588">MSAFEFPMRVPYHEVDAQGVVFNAWYLAWFDEAMTEFLESRSLTYRAMLDAGYDVQLVRAELDWHAGVGWGEDVVVAVSTARIGRTGFALDFQVRALDDAGNRIVTCDCRNGYLVVAADGGGEREVPPLIRNALTPVDGFRGPDPESPSRGADAPPYLAE</sequence>
<dbReference type="Gene3D" id="3.10.129.10">
    <property type="entry name" value="Hotdog Thioesterase"/>
    <property type="match status" value="1"/>
</dbReference>
<organism evidence="5 6">
    <name type="scientific">Pseudonocardia parietis</name>
    <dbReference type="NCBI Taxonomy" id="570936"/>
    <lineage>
        <taxon>Bacteria</taxon>
        <taxon>Bacillati</taxon>
        <taxon>Actinomycetota</taxon>
        <taxon>Actinomycetes</taxon>
        <taxon>Pseudonocardiales</taxon>
        <taxon>Pseudonocardiaceae</taxon>
        <taxon>Pseudonocardia</taxon>
    </lineage>
</organism>
<comment type="similarity">
    <text evidence="1">Belongs to the 4-hydroxybenzoyl-CoA thioesterase family.</text>
</comment>
<evidence type="ECO:0000256" key="3">
    <source>
        <dbReference type="SAM" id="MobiDB-lite"/>
    </source>
</evidence>
<comment type="caution">
    <text evidence="5">The sequence shown here is derived from an EMBL/GenBank/DDBJ whole genome shotgun (WGS) entry which is preliminary data.</text>
</comment>
<dbReference type="EMBL" id="JAGINU010000001">
    <property type="protein sequence ID" value="MBP2371127.1"/>
    <property type="molecule type" value="Genomic_DNA"/>
</dbReference>
<keyword evidence="6" id="KW-1185">Reference proteome</keyword>
<dbReference type="RefSeq" id="WP_210034808.1">
    <property type="nucleotide sequence ID" value="NZ_JAGINU010000001.1"/>
</dbReference>
<dbReference type="InterPro" id="IPR050563">
    <property type="entry name" value="4-hydroxybenzoyl-CoA_TE"/>
</dbReference>
<dbReference type="PANTHER" id="PTHR31793:SF27">
    <property type="entry name" value="NOVEL THIOESTERASE SUPERFAMILY DOMAIN AND SAPOSIN A-TYPE DOMAIN CONTAINING PROTEIN (0610012H03RIK)"/>
    <property type="match status" value="1"/>
</dbReference>
<protein>
    <submittedName>
        <fullName evidence="5">Acyl-CoA thioester hydrolase</fullName>
        <ecNumber evidence="5">3.1.2.-</ecNumber>
    </submittedName>
</protein>
<evidence type="ECO:0000259" key="4">
    <source>
        <dbReference type="Pfam" id="PF03061"/>
    </source>
</evidence>
<reference evidence="5 6" key="1">
    <citation type="submission" date="2021-03" db="EMBL/GenBank/DDBJ databases">
        <title>Sequencing the genomes of 1000 actinobacteria strains.</title>
        <authorList>
            <person name="Klenk H.-P."/>
        </authorList>
    </citation>
    <scope>NUCLEOTIDE SEQUENCE [LARGE SCALE GENOMIC DNA]</scope>
    <source>
        <strain evidence="5 6">DSM 45256</strain>
    </source>
</reference>
<dbReference type="EC" id="3.1.2.-" evidence="5"/>